<dbReference type="Pfam" id="PF01553">
    <property type="entry name" value="Acyltransferase"/>
    <property type="match status" value="1"/>
</dbReference>
<name>A0ABT3TFT5_9GAMM</name>
<dbReference type="InterPro" id="IPR002123">
    <property type="entry name" value="Plipid/glycerol_acylTrfase"/>
</dbReference>
<dbReference type="CDD" id="cd07989">
    <property type="entry name" value="LPLAT_AGPAT-like"/>
    <property type="match status" value="1"/>
</dbReference>
<feature type="domain" description="Phospholipid/glycerol acyltransferase" evidence="4">
    <location>
        <begin position="66"/>
        <end position="181"/>
    </location>
</feature>
<gene>
    <name evidence="5" type="ORF">EYC98_09660</name>
</gene>
<evidence type="ECO:0000259" key="4">
    <source>
        <dbReference type="SMART" id="SM00563"/>
    </source>
</evidence>
<proteinExistence type="predicted"/>
<evidence type="ECO:0000256" key="2">
    <source>
        <dbReference type="ARBA" id="ARBA00022679"/>
    </source>
</evidence>
<dbReference type="EMBL" id="SHNN01000002">
    <property type="protein sequence ID" value="MCX2981129.1"/>
    <property type="molecule type" value="Genomic_DNA"/>
</dbReference>
<evidence type="ECO:0000256" key="3">
    <source>
        <dbReference type="ARBA" id="ARBA00023315"/>
    </source>
</evidence>
<evidence type="ECO:0000313" key="6">
    <source>
        <dbReference type="Proteomes" id="UP001143362"/>
    </source>
</evidence>
<dbReference type="PANTHER" id="PTHR10434">
    <property type="entry name" value="1-ACYL-SN-GLYCEROL-3-PHOSPHATE ACYLTRANSFERASE"/>
    <property type="match status" value="1"/>
</dbReference>
<accession>A0ABT3TFT5</accession>
<protein>
    <submittedName>
        <fullName evidence="5">1-acyl-sn-glycerol-3-phosphate acyltransferase</fullName>
    </submittedName>
</protein>
<reference evidence="5" key="1">
    <citation type="submission" date="2019-02" db="EMBL/GenBank/DDBJ databases">
        <authorList>
            <person name="Li S.-H."/>
        </authorList>
    </citation>
    <scope>NUCLEOTIDE SEQUENCE</scope>
    <source>
        <strain evidence="5">IMCC14734</strain>
    </source>
</reference>
<organism evidence="5 6">
    <name type="scientific">Candidatus Litorirhabdus singularis</name>
    <dbReference type="NCBI Taxonomy" id="2518993"/>
    <lineage>
        <taxon>Bacteria</taxon>
        <taxon>Pseudomonadati</taxon>
        <taxon>Pseudomonadota</taxon>
        <taxon>Gammaproteobacteria</taxon>
        <taxon>Cellvibrionales</taxon>
        <taxon>Halieaceae</taxon>
        <taxon>Candidatus Litorirhabdus</taxon>
    </lineage>
</organism>
<dbReference type="PANTHER" id="PTHR10434:SF40">
    <property type="entry name" value="1-ACYL-SN-GLYCEROL-3-PHOSPHATE ACYLTRANSFERASE"/>
    <property type="match status" value="1"/>
</dbReference>
<dbReference type="SUPFAM" id="SSF69593">
    <property type="entry name" value="Glycerol-3-phosphate (1)-acyltransferase"/>
    <property type="match status" value="1"/>
</dbReference>
<dbReference type="Proteomes" id="UP001143362">
    <property type="component" value="Unassembled WGS sequence"/>
</dbReference>
<comment type="pathway">
    <text evidence="1">Lipid metabolism.</text>
</comment>
<dbReference type="GO" id="GO:0016746">
    <property type="term" value="F:acyltransferase activity"/>
    <property type="evidence" value="ECO:0007669"/>
    <property type="project" value="UniProtKB-KW"/>
</dbReference>
<evidence type="ECO:0000313" key="5">
    <source>
        <dbReference type="EMBL" id="MCX2981129.1"/>
    </source>
</evidence>
<keyword evidence="6" id="KW-1185">Reference proteome</keyword>
<sequence length="237" mass="26483">MVMVVSVIPYAIALLLLSIFVRGRPLYDVAVGWLRVVIGAARWIGGVEYRVQGLENVPPAESNQPVILCPKHQSTWETFAFPTIMPHPLAFVFKKELLRIPFFGWCIGRLDMVHIDRSKRAEAWNKVAEQGVQLMEKGVWIIMFPEGTRSERGGKGGYKTGATRLAVTTGAQIVPIAVSSGQCWPRRSFVLRPGVIDVSIGKPIDPAGREPDELMREIETWIEAEMRRIDPQAYSSA</sequence>
<comment type="caution">
    <text evidence="5">The sequence shown here is derived from an EMBL/GenBank/DDBJ whole genome shotgun (WGS) entry which is preliminary data.</text>
</comment>
<keyword evidence="3 5" id="KW-0012">Acyltransferase</keyword>
<dbReference type="SMART" id="SM00563">
    <property type="entry name" value="PlsC"/>
    <property type="match status" value="1"/>
</dbReference>
<keyword evidence="2" id="KW-0808">Transferase</keyword>
<evidence type="ECO:0000256" key="1">
    <source>
        <dbReference type="ARBA" id="ARBA00005189"/>
    </source>
</evidence>